<reference evidence="1" key="1">
    <citation type="submission" date="2021-02" db="EMBL/GenBank/DDBJ databases">
        <title>Activity-based single-cell genomes from oceanic crustal fluid captures similar information to metagenomic and metatranscriptomic surveys with orders of magnitude less sampling.</title>
        <authorList>
            <person name="D'Angelo T.S."/>
            <person name="Orcutt B.N."/>
        </authorList>
    </citation>
    <scope>NUCLEOTIDE SEQUENCE [LARGE SCALE GENOMIC DNA]</scope>
    <source>
        <strain evidence="1">AH-315-E05</strain>
    </source>
</reference>
<dbReference type="PANTHER" id="PTHR13593">
    <property type="match status" value="1"/>
</dbReference>
<organism evidence="1 2">
    <name type="scientific">Sulfobacillus acidophilus</name>
    <dbReference type="NCBI Taxonomy" id="53633"/>
    <lineage>
        <taxon>Bacteria</taxon>
        <taxon>Bacillati</taxon>
        <taxon>Bacillota</taxon>
        <taxon>Clostridia</taxon>
        <taxon>Eubacteriales</taxon>
        <taxon>Clostridiales Family XVII. Incertae Sedis</taxon>
        <taxon>Sulfobacillus</taxon>
    </lineage>
</organism>
<name>A0ABS3AVE7_9FIRM</name>
<dbReference type="Proteomes" id="UP000765003">
    <property type="component" value="Unassembled WGS sequence"/>
</dbReference>
<dbReference type="EMBL" id="JAFITA010000002">
    <property type="protein sequence ID" value="MBN4077326.1"/>
    <property type="molecule type" value="Genomic_DNA"/>
</dbReference>
<dbReference type="SUPFAM" id="SSF51695">
    <property type="entry name" value="PLC-like phosphodiesterases"/>
    <property type="match status" value="1"/>
</dbReference>
<proteinExistence type="predicted"/>
<dbReference type="Pfam" id="PF26178">
    <property type="entry name" value="PI-PLC_cat"/>
    <property type="match status" value="1"/>
</dbReference>
<dbReference type="InterPro" id="IPR017946">
    <property type="entry name" value="PLC-like_Pdiesterase_TIM-brl"/>
</dbReference>
<evidence type="ECO:0000313" key="1">
    <source>
        <dbReference type="EMBL" id="MBN4077326.1"/>
    </source>
</evidence>
<evidence type="ECO:0000313" key="2">
    <source>
        <dbReference type="Proteomes" id="UP000765003"/>
    </source>
</evidence>
<dbReference type="PANTHER" id="PTHR13593:SF140">
    <property type="entry name" value="PLC-LIKE PHOSPHODIESTERASE"/>
    <property type="match status" value="1"/>
</dbReference>
<comment type="caution">
    <text evidence="1">The sequence shown here is derived from an EMBL/GenBank/DDBJ whole genome shotgun (WGS) entry which is preliminary data.</text>
</comment>
<evidence type="ECO:0008006" key="3">
    <source>
        <dbReference type="Google" id="ProtNLM"/>
    </source>
</evidence>
<dbReference type="Gene3D" id="3.20.20.190">
    <property type="entry name" value="Phosphatidylinositol (PI) phosphodiesterase"/>
    <property type="match status" value="1"/>
</dbReference>
<dbReference type="InterPro" id="IPR051057">
    <property type="entry name" value="PI-PLC_domain"/>
</dbReference>
<dbReference type="PROSITE" id="PS50007">
    <property type="entry name" value="PIPLC_X_DOMAIN"/>
    <property type="match status" value="1"/>
</dbReference>
<protein>
    <recommendedName>
        <fullName evidence="3">Phosphatidylinositol diacylglycerol-lyase</fullName>
    </recommendedName>
</protein>
<sequence>MLFFNAIICLSSFEAVALKCNGLTNLCNKKYDKVYYAASHNSMSHWQGNWVPPNNLYGIITQLNDGIRALLLDTYYFKHSSYLCHGSCALGYQSLFDGLLEIKKFLDSNPREIITIVFENYIDDEDMAKAFDESGLMVYAHSQNKSDPWPILGQMIDNNKRLVVFTSKKTSNNYFWYLDENDFMWSTDWDNQKPQDFSCNAKFGSTSSSLFLLNHFLTNPFALISLAEEVNYNPFLIDRINLCKAEASQMPNFIAVDFYSIGDTISTVLNLNSAL</sequence>
<keyword evidence="2" id="KW-1185">Reference proteome</keyword>
<gene>
    <name evidence="1" type="ORF">JYT19_00275</name>
</gene>
<accession>A0ABS3AVE7</accession>